<dbReference type="Pfam" id="PF08447">
    <property type="entry name" value="PAS_3"/>
    <property type="match status" value="1"/>
</dbReference>
<feature type="domain" description="Histidine kinase" evidence="5">
    <location>
        <begin position="434"/>
        <end position="628"/>
    </location>
</feature>
<evidence type="ECO:0000259" key="7">
    <source>
        <dbReference type="PROSITE" id="PS50113"/>
    </source>
</evidence>
<dbReference type="Proteomes" id="UP000295443">
    <property type="component" value="Unassembled WGS sequence"/>
</dbReference>
<keyword evidence="9" id="KW-1185">Reference proteome</keyword>
<feature type="coiled-coil region" evidence="4">
    <location>
        <begin position="264"/>
        <end position="291"/>
    </location>
</feature>
<dbReference type="CDD" id="cd16917">
    <property type="entry name" value="HATPase_UhpB-NarQ-NarX-like"/>
    <property type="match status" value="1"/>
</dbReference>
<dbReference type="RefSeq" id="WP_131445070.1">
    <property type="nucleotide sequence ID" value="NZ_SJZB01000014.1"/>
</dbReference>
<dbReference type="PANTHER" id="PTHR24421">
    <property type="entry name" value="NITRATE/NITRITE SENSOR PROTEIN NARX-RELATED"/>
    <property type="match status" value="1"/>
</dbReference>
<dbReference type="PROSITE" id="PS50112">
    <property type="entry name" value="PAS"/>
    <property type="match status" value="2"/>
</dbReference>
<feature type="domain" description="PAC" evidence="7">
    <location>
        <begin position="359"/>
        <end position="411"/>
    </location>
</feature>
<dbReference type="InterPro" id="IPR003594">
    <property type="entry name" value="HATPase_dom"/>
</dbReference>
<dbReference type="NCBIfam" id="TIGR00229">
    <property type="entry name" value="sensory_box"/>
    <property type="match status" value="3"/>
</dbReference>
<evidence type="ECO:0000259" key="6">
    <source>
        <dbReference type="PROSITE" id="PS50112"/>
    </source>
</evidence>
<protein>
    <submittedName>
        <fullName evidence="8">PAS domain-containing sensor histidine kinase</fullName>
    </submittedName>
</protein>
<evidence type="ECO:0000313" key="9">
    <source>
        <dbReference type="Proteomes" id="UP000295443"/>
    </source>
</evidence>
<dbReference type="Pfam" id="PF00989">
    <property type="entry name" value="PAS"/>
    <property type="match status" value="1"/>
</dbReference>
<dbReference type="CDD" id="cd00130">
    <property type="entry name" value="PAS"/>
    <property type="match status" value="3"/>
</dbReference>
<dbReference type="InterPro" id="IPR000700">
    <property type="entry name" value="PAS-assoc_C"/>
</dbReference>
<feature type="domain" description="PAS" evidence="6">
    <location>
        <begin position="36"/>
        <end position="73"/>
    </location>
</feature>
<dbReference type="InterPro" id="IPR013767">
    <property type="entry name" value="PAS_fold"/>
</dbReference>
<name>A0A4R1BIZ7_9PROT</name>
<dbReference type="EMBL" id="SJZB01000014">
    <property type="protein sequence ID" value="TCJ17187.1"/>
    <property type="molecule type" value="Genomic_DNA"/>
</dbReference>
<dbReference type="InterPro" id="IPR050482">
    <property type="entry name" value="Sensor_HK_TwoCompSys"/>
</dbReference>
<dbReference type="SMART" id="SM00091">
    <property type="entry name" value="PAS"/>
    <property type="match status" value="3"/>
</dbReference>
<proteinExistence type="predicted"/>
<dbReference type="InterPro" id="IPR001610">
    <property type="entry name" value="PAC"/>
</dbReference>
<gene>
    <name evidence="8" type="ORF">EZJ19_04340</name>
</gene>
<dbReference type="Gene3D" id="3.30.565.10">
    <property type="entry name" value="Histidine kinase-like ATPase, C-terminal domain"/>
    <property type="match status" value="1"/>
</dbReference>
<dbReference type="SUPFAM" id="SSF55874">
    <property type="entry name" value="ATPase domain of HSP90 chaperone/DNA topoisomerase II/histidine kinase"/>
    <property type="match status" value="1"/>
</dbReference>
<keyword evidence="1" id="KW-0808">Transferase</keyword>
<dbReference type="InterPro" id="IPR000014">
    <property type="entry name" value="PAS"/>
</dbReference>
<keyword evidence="2 8" id="KW-0418">Kinase</keyword>
<dbReference type="PANTHER" id="PTHR24421:SF59">
    <property type="entry name" value="OXYGEN SENSOR HISTIDINE KINASE NREB"/>
    <property type="match status" value="1"/>
</dbReference>
<evidence type="ECO:0000259" key="5">
    <source>
        <dbReference type="PROSITE" id="PS50109"/>
    </source>
</evidence>
<feature type="coiled-coil region" evidence="4">
    <location>
        <begin position="402"/>
        <end position="434"/>
    </location>
</feature>
<dbReference type="InterPro" id="IPR035965">
    <property type="entry name" value="PAS-like_dom_sf"/>
</dbReference>
<evidence type="ECO:0000256" key="3">
    <source>
        <dbReference type="ARBA" id="ARBA00023012"/>
    </source>
</evidence>
<dbReference type="Pfam" id="PF02518">
    <property type="entry name" value="HATPase_c"/>
    <property type="match status" value="1"/>
</dbReference>
<dbReference type="SMART" id="SM00387">
    <property type="entry name" value="HATPase_c"/>
    <property type="match status" value="1"/>
</dbReference>
<dbReference type="OrthoDB" id="9813412at2"/>
<dbReference type="AlphaFoldDB" id="A0A4R1BIZ7"/>
<dbReference type="GO" id="GO:0016020">
    <property type="term" value="C:membrane"/>
    <property type="evidence" value="ECO:0007669"/>
    <property type="project" value="InterPro"/>
</dbReference>
<dbReference type="GO" id="GO:0000155">
    <property type="term" value="F:phosphorelay sensor kinase activity"/>
    <property type="evidence" value="ECO:0007669"/>
    <property type="project" value="InterPro"/>
</dbReference>
<accession>A0A4R1BIZ7</accession>
<keyword evidence="4" id="KW-0175">Coiled coil</keyword>
<dbReference type="SUPFAM" id="SSF55785">
    <property type="entry name" value="PYP-like sensor domain (PAS domain)"/>
    <property type="match status" value="3"/>
</dbReference>
<dbReference type="Pfam" id="PF13426">
    <property type="entry name" value="PAS_9"/>
    <property type="match status" value="1"/>
</dbReference>
<dbReference type="InterPro" id="IPR005467">
    <property type="entry name" value="His_kinase_dom"/>
</dbReference>
<reference evidence="8 9" key="1">
    <citation type="submission" date="2019-03" db="EMBL/GenBank/DDBJ databases">
        <title>Genome sequence of Thiobacillaceae bacterium LSR1, a sulfur-oxidizing bacterium isolated from freshwater sediment.</title>
        <authorList>
            <person name="Li S."/>
        </authorList>
    </citation>
    <scope>NUCLEOTIDE SEQUENCE [LARGE SCALE GENOMIC DNA]</scope>
    <source>
        <strain evidence="8 9">LSR1</strain>
    </source>
</reference>
<dbReference type="InterPro" id="IPR036890">
    <property type="entry name" value="HATPase_C_sf"/>
</dbReference>
<dbReference type="Pfam" id="PF07730">
    <property type="entry name" value="HisKA_3"/>
    <property type="match status" value="1"/>
</dbReference>
<dbReference type="PROSITE" id="PS50113">
    <property type="entry name" value="PAC"/>
    <property type="match status" value="1"/>
</dbReference>
<dbReference type="Gene3D" id="1.20.5.1930">
    <property type="match status" value="1"/>
</dbReference>
<evidence type="ECO:0000256" key="1">
    <source>
        <dbReference type="ARBA" id="ARBA00022679"/>
    </source>
</evidence>
<dbReference type="InterPro" id="IPR011712">
    <property type="entry name" value="Sig_transdc_His_kin_sub3_dim/P"/>
</dbReference>
<evidence type="ECO:0000256" key="4">
    <source>
        <dbReference type="SAM" id="Coils"/>
    </source>
</evidence>
<feature type="domain" description="PAS" evidence="6">
    <location>
        <begin position="131"/>
        <end position="184"/>
    </location>
</feature>
<dbReference type="PROSITE" id="PS50109">
    <property type="entry name" value="HIS_KIN"/>
    <property type="match status" value="1"/>
</dbReference>
<dbReference type="GO" id="GO:0046983">
    <property type="term" value="F:protein dimerization activity"/>
    <property type="evidence" value="ECO:0007669"/>
    <property type="project" value="InterPro"/>
</dbReference>
<evidence type="ECO:0000256" key="2">
    <source>
        <dbReference type="ARBA" id="ARBA00022777"/>
    </source>
</evidence>
<keyword evidence="3" id="KW-0902">Two-component regulatory system</keyword>
<dbReference type="SMART" id="SM00086">
    <property type="entry name" value="PAC"/>
    <property type="match status" value="3"/>
</dbReference>
<dbReference type="GO" id="GO:0006355">
    <property type="term" value="P:regulation of DNA-templated transcription"/>
    <property type="evidence" value="ECO:0007669"/>
    <property type="project" value="InterPro"/>
</dbReference>
<organism evidence="8 9">
    <name type="scientific">Parasulfuritortus cantonensis</name>
    <dbReference type="NCBI Taxonomy" id="2528202"/>
    <lineage>
        <taxon>Bacteria</taxon>
        <taxon>Pseudomonadati</taxon>
        <taxon>Pseudomonadota</taxon>
        <taxon>Betaproteobacteria</taxon>
        <taxon>Nitrosomonadales</taxon>
        <taxon>Thiobacillaceae</taxon>
        <taxon>Parasulfuritortus</taxon>
    </lineage>
</organism>
<dbReference type="Gene3D" id="3.30.450.20">
    <property type="entry name" value="PAS domain"/>
    <property type="match status" value="3"/>
</dbReference>
<evidence type="ECO:0000313" key="8">
    <source>
        <dbReference type="EMBL" id="TCJ17187.1"/>
    </source>
</evidence>
<dbReference type="InterPro" id="IPR013655">
    <property type="entry name" value="PAS_fold_3"/>
</dbReference>
<sequence length="630" mass="69286">MNGSRSSGSAADTGPATAGVAAIPFTEVAGRLLNAVALVDAAGLIRYANPAWDAMFGYPAGELVGLPLDRLHPGCSEQDTAAQAGQATWQGELRSRRKDGTEFWVDARIYRLDHPELGRVSVRVQWQIPERQPQFDDIVEAIAEAVLVVAEDGRIVRANGRVAEVFGYAEAELVGQAVERLMPEHLRRQHAGLRARFAEETRPRAMGASRELFGRRKDGSEFPVEIGLGPMRVGARRYTVVSIADVTKLRASEREVLRLNNQLTDRLAARLADTESELRASERNLRELAEHINEVFWLVSPDWRTVHYVSPAYETVWGRDRASLYLDAGAWLAAVRADDRARVSAYLAAKKAGDQSEIDLPEYRVVRPDGSERWIKAHGYGVRDPAGRICRIAGMAEDITERKLMDERLRASEERHAEAERNKVEEERRRLSLELHDEVGQMLAALNINLEMVRRRQAGPEAAEPLQNARQITAELMKTVRRIVHQLRPPQLDDLGLAAAVRGHLELLRSHAMMAVSLSENLGLERLPGPVEMTCFRVVQEALTNAVRHASAATAAVVLTRSADALSLSVSDDGVGFDPSAAPPGGPNSDHLGLRGMRERVHGLGGEFEVRSSPGKGCRITAVIPLGKDG</sequence>
<comment type="caution">
    <text evidence="8">The sequence shown here is derived from an EMBL/GenBank/DDBJ whole genome shotgun (WGS) entry which is preliminary data.</text>
</comment>